<dbReference type="CDD" id="cd07043">
    <property type="entry name" value="STAS_anti-anti-sigma_factors"/>
    <property type="match status" value="1"/>
</dbReference>
<dbReference type="SUPFAM" id="SSF52091">
    <property type="entry name" value="SpoIIaa-like"/>
    <property type="match status" value="1"/>
</dbReference>
<comment type="similarity">
    <text evidence="1 2">Belongs to the anti-sigma-factor antagonist family.</text>
</comment>
<dbReference type="NCBIfam" id="TIGR00377">
    <property type="entry name" value="ant_ant_sig"/>
    <property type="match status" value="1"/>
</dbReference>
<dbReference type="KEGG" id="sarg:HKX69_03185"/>
<evidence type="ECO:0000313" key="5">
    <source>
        <dbReference type="Proteomes" id="UP000502641"/>
    </source>
</evidence>
<keyword evidence="5" id="KW-1185">Reference proteome</keyword>
<feature type="domain" description="STAS" evidence="3">
    <location>
        <begin position="14"/>
        <end position="95"/>
    </location>
</feature>
<protein>
    <recommendedName>
        <fullName evidence="2">Anti-sigma factor antagonist</fullName>
    </recommendedName>
</protein>
<organism evidence="4 5">
    <name type="scientific">Streptomyces argyrophylli</name>
    <dbReference type="NCBI Taxonomy" id="2726118"/>
    <lineage>
        <taxon>Bacteria</taxon>
        <taxon>Bacillati</taxon>
        <taxon>Actinomycetota</taxon>
        <taxon>Actinomycetes</taxon>
        <taxon>Kitasatosporales</taxon>
        <taxon>Streptomycetaceae</taxon>
        <taxon>Streptomyces</taxon>
    </lineage>
</organism>
<dbReference type="InterPro" id="IPR036513">
    <property type="entry name" value="STAS_dom_sf"/>
</dbReference>
<evidence type="ECO:0000256" key="2">
    <source>
        <dbReference type="RuleBase" id="RU003749"/>
    </source>
</evidence>
<dbReference type="Pfam" id="PF13466">
    <property type="entry name" value="STAS_2"/>
    <property type="match status" value="1"/>
</dbReference>
<evidence type="ECO:0000256" key="1">
    <source>
        <dbReference type="ARBA" id="ARBA00009013"/>
    </source>
</evidence>
<evidence type="ECO:0000313" key="4">
    <source>
        <dbReference type="EMBL" id="QJS08650.1"/>
    </source>
</evidence>
<name>A0A6M4PI65_9ACTN</name>
<accession>A0A6M4PI65</accession>
<dbReference type="AlphaFoldDB" id="A0A6M4PI65"/>
<dbReference type="PANTHER" id="PTHR33495">
    <property type="entry name" value="ANTI-SIGMA FACTOR ANTAGONIST TM_1081-RELATED-RELATED"/>
    <property type="match status" value="1"/>
</dbReference>
<dbReference type="RefSeq" id="WP_171150552.1">
    <property type="nucleotide sequence ID" value="NZ_CP053189.1"/>
</dbReference>
<dbReference type="EMBL" id="CP053189">
    <property type="protein sequence ID" value="QJS08650.1"/>
    <property type="molecule type" value="Genomic_DNA"/>
</dbReference>
<sequence length="133" mass="14073">MRAVCTVFVGTQPMVVSVAGELDIATAVHTDAILTAATSGTHPEVVIDLRQVTFLDCAGVRPLAAAARRVHEAGGSLTLLAGHPMVVRVLRFNNLIPDGTLPAGDAEPARHLPAYPIAVHHCDDRCRAPARER</sequence>
<dbReference type="Gene3D" id="3.30.750.24">
    <property type="entry name" value="STAS domain"/>
    <property type="match status" value="1"/>
</dbReference>
<dbReference type="PANTHER" id="PTHR33495:SF2">
    <property type="entry name" value="ANTI-SIGMA FACTOR ANTAGONIST TM_1081-RELATED"/>
    <property type="match status" value="1"/>
</dbReference>
<dbReference type="PROSITE" id="PS50801">
    <property type="entry name" value="STAS"/>
    <property type="match status" value="1"/>
</dbReference>
<gene>
    <name evidence="4" type="ORF">HKX69_03185</name>
</gene>
<reference evidence="4 5" key="1">
    <citation type="submission" date="2020-05" db="EMBL/GenBank/DDBJ databases">
        <authorList>
            <person name="Li K."/>
        </authorList>
    </citation>
    <scope>NUCLEOTIDE SEQUENCE [LARGE SCALE GENOMIC DNA]</scope>
    <source>
        <strain evidence="5">jing01</strain>
    </source>
</reference>
<dbReference type="InterPro" id="IPR003658">
    <property type="entry name" value="Anti-sigma_ant"/>
</dbReference>
<dbReference type="Proteomes" id="UP000502641">
    <property type="component" value="Chromosome"/>
</dbReference>
<dbReference type="InterPro" id="IPR058548">
    <property type="entry name" value="MlaB-like_STAS"/>
</dbReference>
<proteinExistence type="inferred from homology"/>
<dbReference type="InterPro" id="IPR002645">
    <property type="entry name" value="STAS_dom"/>
</dbReference>
<evidence type="ECO:0000259" key="3">
    <source>
        <dbReference type="PROSITE" id="PS50801"/>
    </source>
</evidence>
<dbReference type="GO" id="GO:0043856">
    <property type="term" value="F:anti-sigma factor antagonist activity"/>
    <property type="evidence" value="ECO:0007669"/>
    <property type="project" value="InterPro"/>
</dbReference>